<dbReference type="InterPro" id="IPR015421">
    <property type="entry name" value="PyrdxlP-dep_Trfase_major"/>
</dbReference>
<organism evidence="7">
    <name type="scientific">Intestinibacter bartlettii</name>
    <dbReference type="NCBI Taxonomy" id="261299"/>
    <lineage>
        <taxon>Bacteria</taxon>
        <taxon>Bacillati</taxon>
        <taxon>Bacillota</taxon>
        <taxon>Clostridia</taxon>
        <taxon>Peptostreptococcales</taxon>
        <taxon>Peptostreptococcaceae</taxon>
        <taxon>Intestinibacter</taxon>
    </lineage>
</organism>
<gene>
    <name evidence="7" type="primary">csd_1</name>
    <name evidence="7" type="ORF">IBLFYP30_02401</name>
</gene>
<evidence type="ECO:0000313" key="7">
    <source>
        <dbReference type="EMBL" id="VYU33883.1"/>
    </source>
</evidence>
<evidence type="ECO:0000256" key="3">
    <source>
        <dbReference type="ARBA" id="ARBA00022898"/>
    </source>
</evidence>
<comment type="catalytic activity">
    <reaction evidence="4">
        <text>(sulfur carrier)-H + L-cysteine = (sulfur carrier)-SH + L-alanine</text>
        <dbReference type="Rhea" id="RHEA:43892"/>
        <dbReference type="Rhea" id="RHEA-COMP:14737"/>
        <dbReference type="Rhea" id="RHEA-COMP:14739"/>
        <dbReference type="ChEBI" id="CHEBI:29917"/>
        <dbReference type="ChEBI" id="CHEBI:35235"/>
        <dbReference type="ChEBI" id="CHEBI:57972"/>
        <dbReference type="ChEBI" id="CHEBI:64428"/>
        <dbReference type="EC" id="2.8.1.7"/>
    </reaction>
</comment>
<proteinExistence type="inferred from homology"/>
<evidence type="ECO:0000256" key="5">
    <source>
        <dbReference type="RuleBase" id="RU004504"/>
    </source>
</evidence>
<keyword evidence="7" id="KW-0808">Transferase</keyword>
<dbReference type="InterPro" id="IPR015422">
    <property type="entry name" value="PyrdxlP-dep_Trfase_small"/>
</dbReference>
<comment type="cofactor">
    <cofactor evidence="1 5">
        <name>pyridoxal 5'-phosphate</name>
        <dbReference type="ChEBI" id="CHEBI:597326"/>
    </cofactor>
</comment>
<dbReference type="GO" id="GO:0031071">
    <property type="term" value="F:cysteine desulfurase activity"/>
    <property type="evidence" value="ECO:0007669"/>
    <property type="project" value="UniProtKB-EC"/>
</dbReference>
<name>A0A6N3E6C5_9FIRM</name>
<dbReference type="Pfam" id="PF00266">
    <property type="entry name" value="Aminotran_5"/>
    <property type="match status" value="1"/>
</dbReference>
<protein>
    <submittedName>
        <fullName evidence="7">Putative cysteine desulfurase</fullName>
        <ecNumber evidence="7">2.8.1.7</ecNumber>
    </submittedName>
</protein>
<feature type="domain" description="Aminotransferase class V" evidence="6">
    <location>
        <begin position="25"/>
        <end position="414"/>
    </location>
</feature>
<dbReference type="PANTHER" id="PTHR43586:SF8">
    <property type="entry name" value="CYSTEINE DESULFURASE 1, CHLOROPLASTIC"/>
    <property type="match status" value="1"/>
</dbReference>
<dbReference type="Gene3D" id="3.40.640.10">
    <property type="entry name" value="Type I PLP-dependent aspartate aminotransferase-like (Major domain)"/>
    <property type="match status" value="1"/>
</dbReference>
<dbReference type="PANTHER" id="PTHR43586">
    <property type="entry name" value="CYSTEINE DESULFURASE"/>
    <property type="match status" value="1"/>
</dbReference>
<keyword evidence="3" id="KW-0663">Pyridoxal phosphate</keyword>
<dbReference type="Gene3D" id="3.90.1150.10">
    <property type="entry name" value="Aspartate Aminotransferase, domain 1"/>
    <property type="match status" value="1"/>
</dbReference>
<dbReference type="AlphaFoldDB" id="A0A6N3E6C5"/>
<sequence>MDYRNLFDGIDDKIKLSNGVLLTPINFDNGATTPPLKSVTQIIYDNIKNYGPIARGVGFKGEYCTTMFNKARDIILDFFCVLDNDDYTVIYTKSDTEGLNALANVLIQDKDDMVLTTRMEHHANDLPFRRVAKMVYVEVDVLGRINIDDIEEELIKANGKIKVVTITGASNVTGYITPIHDIARLAHKYGAVIIVDGAQLIAHREVNLAGNSKDEEIDFLTFSAHKAYAPFGSGAIVGKKDYLNEEDPFLSGGGCVAGVFDERLIWTAVPEKYEAGTQNFFGAIAMAKALSDLKNIGFQNIEMHEKLLKDYIINSMKSIKNVIMYGDVDYTDDRIGVIPFNIKNRDYSEVSIKMATENAISLRSGKFCAHTYVYRLLGVSDSDAYRDVISGEYFYGMIRASLGLYNTKDEADIFLNELDQISTSRNSRRVRKHIGRIRF</sequence>
<dbReference type="RefSeq" id="WP_156531059.1">
    <property type="nucleotide sequence ID" value="NZ_CACRUE010000033.1"/>
</dbReference>
<evidence type="ECO:0000259" key="6">
    <source>
        <dbReference type="Pfam" id="PF00266"/>
    </source>
</evidence>
<dbReference type="InterPro" id="IPR015424">
    <property type="entry name" value="PyrdxlP-dep_Trfase"/>
</dbReference>
<evidence type="ECO:0000256" key="4">
    <source>
        <dbReference type="ARBA" id="ARBA00050776"/>
    </source>
</evidence>
<accession>A0A6N3E6C5</accession>
<dbReference type="EC" id="2.8.1.7" evidence="7"/>
<evidence type="ECO:0000256" key="2">
    <source>
        <dbReference type="ARBA" id="ARBA00010447"/>
    </source>
</evidence>
<comment type="similarity">
    <text evidence="2">Belongs to the class-V pyridoxal-phosphate-dependent aminotransferase family. Csd subfamily.</text>
</comment>
<dbReference type="PROSITE" id="PS00595">
    <property type="entry name" value="AA_TRANSFER_CLASS_5"/>
    <property type="match status" value="1"/>
</dbReference>
<dbReference type="InterPro" id="IPR020578">
    <property type="entry name" value="Aminotrans_V_PyrdxlP_BS"/>
</dbReference>
<dbReference type="SUPFAM" id="SSF53383">
    <property type="entry name" value="PLP-dependent transferases"/>
    <property type="match status" value="1"/>
</dbReference>
<evidence type="ECO:0000256" key="1">
    <source>
        <dbReference type="ARBA" id="ARBA00001933"/>
    </source>
</evidence>
<reference evidence="7" key="1">
    <citation type="submission" date="2019-11" db="EMBL/GenBank/DDBJ databases">
        <authorList>
            <person name="Feng L."/>
        </authorList>
    </citation>
    <scope>NUCLEOTIDE SEQUENCE</scope>
    <source>
        <strain evidence="7">IbartlettiiLFYP30</strain>
    </source>
</reference>
<dbReference type="EMBL" id="CACRUE010000033">
    <property type="protein sequence ID" value="VYU33883.1"/>
    <property type="molecule type" value="Genomic_DNA"/>
</dbReference>
<dbReference type="InterPro" id="IPR000192">
    <property type="entry name" value="Aminotrans_V_dom"/>
</dbReference>